<accession>A0A381VYV6</accession>
<gene>
    <name evidence="2" type="ORF">METZ01_LOCUS98135</name>
</gene>
<dbReference type="AlphaFoldDB" id="A0A381VYV6"/>
<feature type="transmembrane region" description="Helical" evidence="1">
    <location>
        <begin position="859"/>
        <end position="879"/>
    </location>
</feature>
<evidence type="ECO:0000313" key="2">
    <source>
        <dbReference type="EMBL" id="SVA45281.1"/>
    </source>
</evidence>
<dbReference type="EMBL" id="UINC01010153">
    <property type="protein sequence ID" value="SVA45281.1"/>
    <property type="molecule type" value="Genomic_DNA"/>
</dbReference>
<proteinExistence type="predicted"/>
<evidence type="ECO:0008006" key="3">
    <source>
        <dbReference type="Google" id="ProtNLM"/>
    </source>
</evidence>
<keyword evidence="1" id="KW-1133">Transmembrane helix</keyword>
<name>A0A381VYV6_9ZZZZ</name>
<protein>
    <recommendedName>
        <fullName evidence="3">CD36 family protein</fullName>
    </recommendedName>
</protein>
<reference evidence="2" key="1">
    <citation type="submission" date="2018-05" db="EMBL/GenBank/DDBJ databases">
        <authorList>
            <person name="Lanie J.A."/>
            <person name="Ng W.-L."/>
            <person name="Kazmierczak K.M."/>
            <person name="Andrzejewski T.M."/>
            <person name="Davidsen T.M."/>
            <person name="Wayne K.J."/>
            <person name="Tettelin H."/>
            <person name="Glass J.I."/>
            <person name="Rusch D."/>
            <person name="Podicherti R."/>
            <person name="Tsui H.-C.T."/>
            <person name="Winkler M.E."/>
        </authorList>
    </citation>
    <scope>NUCLEOTIDE SEQUENCE</scope>
</reference>
<keyword evidence="1" id="KW-0812">Transmembrane</keyword>
<evidence type="ECO:0000256" key="1">
    <source>
        <dbReference type="SAM" id="Phobius"/>
    </source>
</evidence>
<sequence>MDMERNKMAIAIGAMLLLVNIGMAATGFVDGLIEGAVADQIAESYDEQSDFDEEWHVSTAERVYFANSLTDQSALESDNPADAFTMMGPFIYEVTTTREILEFDSEGGSMTYSEYDVFEWCDDCKWTDDEGIEHDSVSGDTNITNVNILWNTQRIGGMGGATGGVFYGETFAKAMFAAGMVEFDLANRAPSIWASEEIDLMVPGASAALQQAGYDEATADAMAPAVVLRGAYDNWLAQSGASDANPDFAASAQSILYNAVDPSTGVCIAITCDLGPVLVAGMGEPSETTTPARAALFGYGSTDPAVLTHMDWAVYALAGTTFATNGGGAEINNQTPMLKERFHEVSGIMINDPETLDNLLFNPNVGMMGSFEISGIPLPGMVIGLLLPLQSGNYYDAMVTYNLGLLTISDLADYVEPWVGLGVTGAPRDFEQILMGGAGTINSEQWWHTAFGSADPLTGEYIPIGLNREEFAGMADLSAEKSSFILTDPVIGLKSSFPAAFMYGELSGMSLPDWEGNQHVWDDAYVGALYGISDDAAHALRDWVYNFYFDTVMPVLLNFVTGNEAFTTQPVNNWLYGWNDAVNSYFGFFPWVSLETNATYYGSGGISTGDRSVYQMSISGDNIGQRLAQGYINSDGDGVCDYDYDADGEFIGYELPCEANQTYGMTVHLPWRAPHREDAALGLLSDHVGNPETVVAGTAGSIADADASFDYNLIGYSIGHSVVGEETTYKGIAMTDHSIVLDPAQNQIQGKLIGSDTFVDAMPGALPIYFGANIDMKVEPITNAIMYGKVEAKFYLDLRGPGSMNPDFDSTDVMPVFEIHVFSDIPDDSAESFRGSVSDNLGPMGWTNFGGDAGAPLSYVTYAIALFYVAGIGLLTYGVREASGSKDEEE</sequence>
<organism evidence="2">
    <name type="scientific">marine metagenome</name>
    <dbReference type="NCBI Taxonomy" id="408172"/>
    <lineage>
        <taxon>unclassified sequences</taxon>
        <taxon>metagenomes</taxon>
        <taxon>ecological metagenomes</taxon>
    </lineage>
</organism>
<keyword evidence="1" id="KW-0472">Membrane</keyword>